<dbReference type="KEGG" id="char:105888583"/>
<dbReference type="PANTHER" id="PTHR14700">
    <property type="entry name" value="PENTATRICOPEPTIDE REPEAT-CONTAINING PROTEIN 2, MITOCHONDRIAL"/>
    <property type="match status" value="1"/>
</dbReference>
<gene>
    <name evidence="4" type="primary">ptcd2</name>
</gene>
<evidence type="ECO:0000256" key="1">
    <source>
        <dbReference type="ARBA" id="ARBA00004173"/>
    </source>
</evidence>
<dbReference type="PANTHER" id="PTHR14700:SF0">
    <property type="entry name" value="PENTATRICOPEPTIDE REPEAT-CONTAINING PROTEIN 2, MITOCHONDRIAL"/>
    <property type="match status" value="1"/>
</dbReference>
<dbReference type="AlphaFoldDB" id="A0A6P3VE46"/>
<reference evidence="4" key="1">
    <citation type="submission" date="2025-08" db="UniProtKB">
        <authorList>
            <consortium name="RefSeq"/>
        </authorList>
    </citation>
    <scope>IDENTIFICATION</scope>
</reference>
<accession>A0A6P3VE46</accession>
<dbReference type="CTD" id="79810"/>
<dbReference type="GO" id="GO:0007005">
    <property type="term" value="P:mitochondrion organization"/>
    <property type="evidence" value="ECO:0007669"/>
    <property type="project" value="TreeGrafter"/>
</dbReference>
<dbReference type="Proteomes" id="UP000515152">
    <property type="component" value="Chromosome 12"/>
</dbReference>
<evidence type="ECO:0000256" key="2">
    <source>
        <dbReference type="ARBA" id="ARBA00022664"/>
    </source>
</evidence>
<proteinExistence type="predicted"/>
<dbReference type="GO" id="GO:0005739">
    <property type="term" value="C:mitochondrion"/>
    <property type="evidence" value="ECO:0007669"/>
    <property type="project" value="UniProtKB-SubCell"/>
</dbReference>
<name>A0A6P3VE46_CLUHA</name>
<dbReference type="GO" id="GO:0050684">
    <property type="term" value="P:regulation of mRNA processing"/>
    <property type="evidence" value="ECO:0007669"/>
    <property type="project" value="InterPro"/>
</dbReference>
<dbReference type="GO" id="GO:0003723">
    <property type="term" value="F:RNA binding"/>
    <property type="evidence" value="ECO:0007669"/>
    <property type="project" value="TreeGrafter"/>
</dbReference>
<evidence type="ECO:0000313" key="4">
    <source>
        <dbReference type="RefSeq" id="XP_012669779.1"/>
    </source>
</evidence>
<keyword evidence="2" id="KW-0507">mRNA processing</keyword>
<sequence>MFAACGFCSSCSTDINMALRGLDICVRFLMRDTLRKGILHISPRTGCLGCQVGAKRHLLSDDVVKLQNFQQRKLAVAYQVSGAKEVYFENVNQKLKKNELILTDELKLLLHLCQSADDMVTAKSAIYRYHEENRHVSFGDFKFGPLFMRLCYELGLEDMAATTVTDKSLKGFFSDSTSFNIAIDMLFMKEYYDSALTVMAEMRNQGVTFSKDTYTLACATCYKLNTPKSYRVCLVLLEEGQLKGHMIPRHAYCFASALAVKQKDTGKARIFYSQILNPDSRLCMNLNVWILAVEGSIKDAIGTLNTSILPNSPVFVRRPEFSHEVLEVLQNQSEGGPWSGQVEKVVSRLQNAGQVTPQGFDDILCYTPKGKRKPVAISENRMTSRRMLRPLRSTLLSE</sequence>
<dbReference type="RefSeq" id="XP_012669779.1">
    <property type="nucleotide sequence ID" value="XM_012814325.3"/>
</dbReference>
<evidence type="ECO:0000313" key="3">
    <source>
        <dbReference type="Proteomes" id="UP000515152"/>
    </source>
</evidence>
<dbReference type="InterPro" id="IPR034913">
    <property type="entry name" value="mS27/PTCD2"/>
</dbReference>
<dbReference type="OrthoDB" id="6073372at2759"/>
<organism evidence="3 4">
    <name type="scientific">Clupea harengus</name>
    <name type="common">Atlantic herring</name>
    <dbReference type="NCBI Taxonomy" id="7950"/>
    <lineage>
        <taxon>Eukaryota</taxon>
        <taxon>Metazoa</taxon>
        <taxon>Chordata</taxon>
        <taxon>Craniata</taxon>
        <taxon>Vertebrata</taxon>
        <taxon>Euteleostomi</taxon>
        <taxon>Actinopterygii</taxon>
        <taxon>Neopterygii</taxon>
        <taxon>Teleostei</taxon>
        <taxon>Clupei</taxon>
        <taxon>Clupeiformes</taxon>
        <taxon>Clupeoidei</taxon>
        <taxon>Clupeidae</taxon>
        <taxon>Clupea</taxon>
    </lineage>
</organism>
<dbReference type="GeneID" id="105888583"/>
<protein>
    <submittedName>
        <fullName evidence="4">Pentatricopeptide repeat-containing protein 2, mitochondrial</fullName>
    </submittedName>
</protein>
<dbReference type="GO" id="GO:0006397">
    <property type="term" value="P:mRNA processing"/>
    <property type="evidence" value="ECO:0007669"/>
    <property type="project" value="UniProtKB-KW"/>
</dbReference>
<dbReference type="Pfam" id="PF10037">
    <property type="entry name" value="MRP-S27"/>
    <property type="match status" value="1"/>
</dbReference>
<keyword evidence="3" id="KW-1185">Reference proteome</keyword>
<comment type="subcellular location">
    <subcellularLocation>
        <location evidence="1">Mitochondrion</location>
    </subcellularLocation>
</comment>
<dbReference type="InterPro" id="IPR034629">
    <property type="entry name" value="PTCD2"/>
</dbReference>